<protein>
    <submittedName>
        <fullName evidence="2">Uncharacterized protein</fullName>
    </submittedName>
</protein>
<dbReference type="KEGG" id="caby:Cabys_1702"/>
<dbReference type="Proteomes" id="UP000183868">
    <property type="component" value="Chromosome"/>
</dbReference>
<evidence type="ECO:0000313" key="3">
    <source>
        <dbReference type="Proteomes" id="UP000004671"/>
    </source>
</evidence>
<evidence type="ECO:0000313" key="1">
    <source>
        <dbReference type="EMBL" id="APF18451.1"/>
    </source>
</evidence>
<dbReference type="Proteomes" id="UP000004671">
    <property type="component" value="Chromosome"/>
</dbReference>
<dbReference type="InParanoid" id="H1XRH6"/>
<accession>H1XRH6</accession>
<name>H1XRH6_CALAY</name>
<evidence type="ECO:0000313" key="4">
    <source>
        <dbReference type="Proteomes" id="UP000183868"/>
    </source>
</evidence>
<evidence type="ECO:0000313" key="2">
    <source>
        <dbReference type="EMBL" id="EHO42457.1"/>
    </source>
</evidence>
<dbReference type="HOGENOM" id="CLU_3096682_0_0_0"/>
<proteinExistence type="predicted"/>
<gene>
    <name evidence="1" type="ORF">Cabys_1702</name>
    <name evidence="2" type="ORF">Calab_2850</name>
</gene>
<dbReference type="EMBL" id="CM001402">
    <property type="protein sequence ID" value="EHO42457.1"/>
    <property type="molecule type" value="Genomic_DNA"/>
</dbReference>
<sequence>MGWPGALPRAVVSAVNRGRSVRAPPPLLSEESTLSFHAQLQTPIETFGIYD</sequence>
<organism evidence="2 3">
    <name type="scientific">Caldithrix abyssi DSM 13497</name>
    <dbReference type="NCBI Taxonomy" id="880073"/>
    <lineage>
        <taxon>Bacteria</taxon>
        <taxon>Pseudomonadati</taxon>
        <taxon>Calditrichota</taxon>
        <taxon>Calditrichia</taxon>
        <taxon>Calditrichales</taxon>
        <taxon>Calditrichaceae</taxon>
        <taxon>Caldithrix</taxon>
    </lineage>
</organism>
<dbReference type="STRING" id="880073.Cabys_1702"/>
<reference evidence="1 4" key="2">
    <citation type="submission" date="2016-11" db="EMBL/GenBank/DDBJ databases">
        <title>Genomic analysis of Caldithrix abyssi and proposal of a novel bacterial phylum Caldithrichaeota.</title>
        <authorList>
            <person name="Kublanov I."/>
            <person name="Sigalova O."/>
            <person name="Gavrilov S."/>
            <person name="Lebedinsky A."/>
            <person name="Ivanova N."/>
            <person name="Daum C."/>
            <person name="Reddy T."/>
            <person name="Klenk H.P."/>
            <person name="Goker M."/>
            <person name="Reva O."/>
            <person name="Miroshnichenko M."/>
            <person name="Kyprides N."/>
            <person name="Woyke T."/>
            <person name="Gelfand M."/>
        </authorList>
    </citation>
    <scope>NUCLEOTIDE SEQUENCE [LARGE SCALE GENOMIC DNA]</scope>
    <source>
        <strain evidence="1 4">LF13</strain>
    </source>
</reference>
<keyword evidence="3" id="KW-1185">Reference proteome</keyword>
<reference evidence="2 3" key="1">
    <citation type="submission" date="2011-09" db="EMBL/GenBank/DDBJ databases">
        <title>The permanent draft genome of Caldithrix abyssi DSM 13497.</title>
        <authorList>
            <consortium name="US DOE Joint Genome Institute (JGI-PGF)"/>
            <person name="Lucas S."/>
            <person name="Han J."/>
            <person name="Lapidus A."/>
            <person name="Bruce D."/>
            <person name="Goodwin L."/>
            <person name="Pitluck S."/>
            <person name="Peters L."/>
            <person name="Kyrpides N."/>
            <person name="Mavromatis K."/>
            <person name="Ivanova N."/>
            <person name="Mikhailova N."/>
            <person name="Chertkov O."/>
            <person name="Detter J.C."/>
            <person name="Tapia R."/>
            <person name="Han C."/>
            <person name="Land M."/>
            <person name="Hauser L."/>
            <person name="Markowitz V."/>
            <person name="Cheng J.-F."/>
            <person name="Hugenholtz P."/>
            <person name="Woyke T."/>
            <person name="Wu D."/>
            <person name="Spring S."/>
            <person name="Brambilla E."/>
            <person name="Klenk H.-P."/>
            <person name="Eisen J.A."/>
        </authorList>
    </citation>
    <scope>NUCLEOTIDE SEQUENCE [LARGE SCALE GENOMIC DNA]</scope>
    <source>
        <strain evidence="2 3">DSM 13497</strain>
    </source>
</reference>
<dbReference type="PaxDb" id="880073-Calab_2850"/>
<dbReference type="EMBL" id="CP018099">
    <property type="protein sequence ID" value="APF18451.1"/>
    <property type="molecule type" value="Genomic_DNA"/>
</dbReference>
<dbReference type="AlphaFoldDB" id="H1XRH6"/>